<sequence>MSDCQHEMPDNPKVSGAKDEAPPPLNCARANSVMVFNLQPPPPASGDARSVHELMNSWHKQNRISQSLADVRHPAQLSSRRVIGRPEYPDQPEMPLHPRELLCEPRARELLFQRRALESGLEIGWIQGQGFRRNRYSESHFYAAGDVIAPPSGRQFDHEHQHHQVGRPPPERDMPSHFALNYCARPHPPPPPPSQSRKSYQDSATLNKTGRSQGVASNNSSESAWKMPTPIPVRMAPIKALEKLVRPKGNVRKLQEPLGEAEEQGGAEALAQSRRPSCVTKGKAVSVQYFVPINMRGDQNVQYIMPMKSQSQATTSAGPAVSTVPEQSGLPSDAAVTHMNAETSAQCLSSFQAESRSAGAALQAKAKTPDEEEKENTKSSGTQQQLQLCKTEIETESSIVPLESSGEMTIAGLDPLQDGRSPRRTVYIEYYIEPIEAGATDNPITQTPPTEKPYNCASSEKQSNGCSDQASQISEPLSQVSKKNQKTKQLTQRIESAPVTSADSTLQNRSNFVPVMVKAEKAMDSEKFSAGKGGYSSSTDSVDSDAYVKEADGKTVMMEAQPACPGENGENYIVMRVGLPNDVLYQNEVSQARHQSSNHDAQRSPVKVESENGLQNVTGNVMMETQPASHSQLADSDDDVLIIDVEEPDDSETQTDSDTIETQNDIQTQNDTFIIIETQNDTCIETQNAEVEEAEVTQSHHSINSGFAQRRPERVTSNEECTLGFRILETVSLAGLQPSSQTACPKHLSPEGFYRCGCQRGQCPFASQFQAQFESHLLQAHPAETEYPCIHCGSMERSGHDLLFHLDQHLDFQRFILYCTEPACDFHSFSPDSVLSHMGVSHPDLATHTCWHCGWLSGSLRDFSAHVKSSLLQVALCPHCDAKDTDGHRIVQHIAAQHPRQVRMIAFHKLLVCRERKMSGWNPESPCSNAAVEGADVSGTNVHESGIITNGIGSGATTGHVALRGAASRLASGICIVSGEDKETAGRMTPDKITPNRKTQDKMTQNRITQDKMTPNWMTQDKMTPNWMTPDKITPGRMTPKRMTQDSQPGTTTSSSDTSVTCGSGRADSNTVAGSVAESGWATFATTTTNSNTEVRETGEGQVESTVDSATVATHSLESPAQGSNSDVDKAPDSTIVSCTPPKNSALPDLGKLKLLLRLHKTGPEVVQSTSGEAHGHAGMCTKMDLEPMDYEITADTSADCSMEVSLSDGEETASASGSSVSVTQSASSSSLGPEQRGKSYSCTVTAAGKAIKIVSSAAAKAPCRPALPRKTAQRTRMMRKAKESSQDEARQQSKSAASKCKLFRCLLCPYSSRFSPGIYQHMYSKHKEILECPLCCEQSQTRTEFFNHLMTLHPEEAKDIYKQRKVTNWISITTPSSSNDNTSSAGQSSPPRLPNPVRRLDLPELPVKDYYVLSGQGKERRFHCVFCDYSFKKSQRSNVNVCRSMYKHMFLMHTPCLFQCSHCSYTDCVQDKVKKHIDEDHRHATQTHEPKMLLLPKSGKERLDFYQKYVNPNDNLREDMSASESGSPASQKAKDTQSVIRFDVEQLSPEHSTTSIDDPYTSHQYNPPALSQSVFPERMRVSSSTESSSSNLRPEIRRHMTASYPACSEEPTREEGVQRSELQRPRDFYDVKNTGSQQVFSCLHCNYTITGTRGKVSARASTIFHVRRKHMDGRQFWRCSVCTFRRSTEARVKNHCLRQHRGKAAVIKE</sequence>
<feature type="compositionally biased region" description="Basic and acidic residues" evidence="5">
    <location>
        <begin position="600"/>
        <end position="610"/>
    </location>
</feature>
<keyword evidence="3" id="KW-0863">Zinc-finger</keyword>
<evidence type="ECO:0000256" key="3">
    <source>
        <dbReference type="ARBA" id="ARBA00022771"/>
    </source>
</evidence>
<feature type="region of interest" description="Disordered" evidence="5">
    <location>
        <begin position="1265"/>
        <end position="1294"/>
    </location>
</feature>
<feature type="compositionally biased region" description="Low complexity" evidence="5">
    <location>
        <begin position="1045"/>
        <end position="1064"/>
    </location>
</feature>
<dbReference type="InterPro" id="IPR013087">
    <property type="entry name" value="Znf_C2H2_type"/>
</dbReference>
<evidence type="ECO:0000256" key="5">
    <source>
        <dbReference type="SAM" id="MobiDB-lite"/>
    </source>
</evidence>
<feature type="domain" description="C2H2-type" evidence="6">
    <location>
        <begin position="1678"/>
        <end position="1701"/>
    </location>
</feature>
<evidence type="ECO:0000256" key="2">
    <source>
        <dbReference type="ARBA" id="ARBA00022737"/>
    </source>
</evidence>
<feature type="region of interest" description="Disordered" evidence="5">
    <location>
        <begin position="359"/>
        <end position="387"/>
    </location>
</feature>
<feature type="region of interest" description="Disordered" evidence="5">
    <location>
        <begin position="256"/>
        <end position="277"/>
    </location>
</feature>
<feature type="compositionally biased region" description="Polar residues" evidence="5">
    <location>
        <begin position="1103"/>
        <end position="1126"/>
    </location>
</feature>
<feature type="region of interest" description="Disordered" evidence="5">
    <location>
        <begin position="439"/>
        <end position="505"/>
    </location>
</feature>
<feature type="region of interest" description="Disordered" evidence="5">
    <location>
        <begin position="1373"/>
        <end position="1400"/>
    </location>
</feature>
<protein>
    <recommendedName>
        <fullName evidence="6">C2H2-type domain-containing protein</fullName>
    </recommendedName>
</protein>
<keyword evidence="8" id="KW-1185">Reference proteome</keyword>
<feature type="region of interest" description="Disordered" evidence="5">
    <location>
        <begin position="1"/>
        <end position="26"/>
    </location>
</feature>
<gene>
    <name evidence="7" type="ORF">V1264_004130</name>
</gene>
<feature type="compositionally biased region" description="Low complexity" evidence="5">
    <location>
        <begin position="1213"/>
        <end position="1231"/>
    </location>
</feature>
<evidence type="ECO:0000256" key="1">
    <source>
        <dbReference type="ARBA" id="ARBA00022723"/>
    </source>
</evidence>
<feature type="domain" description="C2H2-type" evidence="6">
    <location>
        <begin position="1304"/>
        <end position="1327"/>
    </location>
</feature>
<dbReference type="PANTHER" id="PTHR24403">
    <property type="entry name" value="ZINC FINGER PROTEIN"/>
    <property type="match status" value="1"/>
</dbReference>
<feature type="compositionally biased region" description="Polar residues" evidence="5">
    <location>
        <begin position="1550"/>
        <end position="1571"/>
    </location>
</feature>
<evidence type="ECO:0000313" key="8">
    <source>
        <dbReference type="Proteomes" id="UP001374579"/>
    </source>
</evidence>
<feature type="region of interest" description="Disordered" evidence="5">
    <location>
        <begin position="149"/>
        <end position="228"/>
    </location>
</feature>
<feature type="domain" description="C2H2-type" evidence="6">
    <location>
        <begin position="848"/>
        <end position="868"/>
    </location>
</feature>
<dbReference type="InterPro" id="IPR050688">
    <property type="entry name" value="Zinc_finger/UBP_domain"/>
</dbReference>
<proteinExistence type="predicted"/>
<feature type="region of interest" description="Disordered" evidence="5">
    <location>
        <begin position="1516"/>
        <end position="1571"/>
    </location>
</feature>
<dbReference type="GO" id="GO:0010468">
    <property type="term" value="P:regulation of gene expression"/>
    <property type="evidence" value="ECO:0007669"/>
    <property type="project" value="TreeGrafter"/>
</dbReference>
<feature type="region of interest" description="Disordered" evidence="5">
    <location>
        <begin position="590"/>
        <end position="610"/>
    </location>
</feature>
<feature type="compositionally biased region" description="Polar residues" evidence="5">
    <location>
        <begin position="378"/>
        <end position="387"/>
    </location>
</feature>
<organism evidence="7 8">
    <name type="scientific">Littorina saxatilis</name>
    <dbReference type="NCBI Taxonomy" id="31220"/>
    <lineage>
        <taxon>Eukaryota</taxon>
        <taxon>Metazoa</taxon>
        <taxon>Spiralia</taxon>
        <taxon>Lophotrochozoa</taxon>
        <taxon>Mollusca</taxon>
        <taxon>Gastropoda</taxon>
        <taxon>Caenogastropoda</taxon>
        <taxon>Littorinimorpha</taxon>
        <taxon>Littorinoidea</taxon>
        <taxon>Littorinidae</taxon>
        <taxon>Littorina</taxon>
    </lineage>
</organism>
<accession>A0AAN9B0S4</accession>
<feature type="compositionally biased region" description="Polar residues" evidence="5">
    <location>
        <begin position="590"/>
        <end position="599"/>
    </location>
</feature>
<keyword evidence="1" id="KW-0479">Metal-binding</keyword>
<feature type="domain" description="C2H2-type" evidence="6">
    <location>
        <begin position="1331"/>
        <end position="1354"/>
    </location>
</feature>
<feature type="region of interest" description="Disordered" evidence="5">
    <location>
        <begin position="1017"/>
        <end position="1144"/>
    </location>
</feature>
<evidence type="ECO:0000313" key="7">
    <source>
        <dbReference type="EMBL" id="KAK7097106.1"/>
    </source>
</evidence>
<dbReference type="Proteomes" id="UP001374579">
    <property type="component" value="Unassembled WGS sequence"/>
</dbReference>
<name>A0AAN9B0S4_9CAEN</name>
<feature type="domain" description="C2H2-type" evidence="6">
    <location>
        <begin position="817"/>
        <end position="842"/>
    </location>
</feature>
<feature type="domain" description="C2H2-type" evidence="6">
    <location>
        <begin position="756"/>
        <end position="781"/>
    </location>
</feature>
<keyword evidence="2" id="KW-0677">Repeat</keyword>
<feature type="compositionally biased region" description="Polar residues" evidence="5">
    <location>
        <begin position="456"/>
        <end position="505"/>
    </location>
</feature>
<dbReference type="EMBL" id="JBAMIC010000013">
    <property type="protein sequence ID" value="KAK7097106.1"/>
    <property type="molecule type" value="Genomic_DNA"/>
</dbReference>
<reference evidence="7 8" key="1">
    <citation type="submission" date="2024-02" db="EMBL/GenBank/DDBJ databases">
        <title>Chromosome-scale genome assembly of the rough periwinkle Littorina saxatilis.</title>
        <authorList>
            <person name="De Jode A."/>
            <person name="Faria R."/>
            <person name="Formenti G."/>
            <person name="Sims Y."/>
            <person name="Smith T.P."/>
            <person name="Tracey A."/>
            <person name="Wood J.M.D."/>
            <person name="Zagrodzka Z.B."/>
            <person name="Johannesson K."/>
            <person name="Butlin R.K."/>
            <person name="Leder E.H."/>
        </authorList>
    </citation>
    <scope>NUCLEOTIDE SEQUENCE [LARGE SCALE GENOMIC DNA]</scope>
    <source>
        <strain evidence="7">Snail1</strain>
        <tissue evidence="7">Muscle</tissue>
    </source>
</reference>
<keyword evidence="4" id="KW-0862">Zinc</keyword>
<dbReference type="PANTHER" id="PTHR24403:SF67">
    <property type="entry name" value="FI01116P-RELATED"/>
    <property type="match status" value="1"/>
</dbReference>
<feature type="compositionally biased region" description="Basic and acidic residues" evidence="5">
    <location>
        <begin position="1281"/>
        <end position="1292"/>
    </location>
</feature>
<evidence type="ECO:0000259" key="6">
    <source>
        <dbReference type="SMART" id="SM00355"/>
    </source>
</evidence>
<feature type="compositionally biased region" description="Low complexity" evidence="5">
    <location>
        <begin position="1082"/>
        <end position="1093"/>
    </location>
</feature>
<feature type="domain" description="C2H2-type" evidence="6">
    <location>
        <begin position="787"/>
        <end position="809"/>
    </location>
</feature>
<feature type="domain" description="C2H2-type" evidence="6">
    <location>
        <begin position="875"/>
        <end position="898"/>
    </location>
</feature>
<dbReference type="GO" id="GO:0008270">
    <property type="term" value="F:zinc ion binding"/>
    <property type="evidence" value="ECO:0007669"/>
    <property type="project" value="UniProtKB-KW"/>
</dbReference>
<feature type="compositionally biased region" description="Basic and acidic residues" evidence="5">
    <location>
        <begin position="1"/>
        <end position="21"/>
    </location>
</feature>
<dbReference type="SMART" id="SM00355">
    <property type="entry name" value="ZnF_C2H2"/>
    <property type="match status" value="9"/>
</dbReference>
<feature type="domain" description="C2H2-type" evidence="6">
    <location>
        <begin position="1459"/>
        <end position="1482"/>
    </location>
</feature>
<feature type="compositionally biased region" description="Polar residues" evidence="5">
    <location>
        <begin position="1017"/>
        <end position="1027"/>
    </location>
</feature>
<dbReference type="GO" id="GO:0005634">
    <property type="term" value="C:nucleus"/>
    <property type="evidence" value="ECO:0007669"/>
    <property type="project" value="TreeGrafter"/>
</dbReference>
<comment type="caution">
    <text evidence="7">The sequence shown here is derived from an EMBL/GenBank/DDBJ whole genome shotgun (WGS) entry which is preliminary data.</text>
</comment>
<feature type="compositionally biased region" description="Polar residues" evidence="5">
    <location>
        <begin position="195"/>
        <end position="223"/>
    </location>
</feature>
<feature type="compositionally biased region" description="Low complexity" evidence="5">
    <location>
        <begin position="1373"/>
        <end position="1390"/>
    </location>
</feature>
<feature type="region of interest" description="Disordered" evidence="5">
    <location>
        <begin position="1203"/>
        <end position="1239"/>
    </location>
</feature>
<feature type="region of interest" description="Disordered" evidence="5">
    <location>
        <begin position="983"/>
        <end position="1005"/>
    </location>
</feature>
<evidence type="ECO:0000256" key="4">
    <source>
        <dbReference type="ARBA" id="ARBA00022833"/>
    </source>
</evidence>